<protein>
    <submittedName>
        <fullName evidence="1">Uncharacterized protein</fullName>
    </submittedName>
</protein>
<sequence length="177" mass="18691">MSSAKIAQSVGVAALAGLAIGVGVAVPGVADTVRPTPMTGWSNVSVSWEGIAGGAGKTQGQKKAYMTSDENWHSKANYNYRVTKHADGKDRGIYGRIDASSLIYKCQPMPGGNCVPGVARASAKGETSRMVHGSDRKSADAVISNMGRNERGGWKRSSSLCVDKRFRPDSCGNKVNW</sequence>
<name>A0A3E2DM04_9ACTN</name>
<accession>A0A3E2DM04</accession>
<reference evidence="1 2" key="1">
    <citation type="submission" date="2017-07" db="EMBL/GenBank/DDBJ databases">
        <authorList>
            <person name="Sun Z.S."/>
            <person name="Albrecht U."/>
            <person name="Echele G."/>
            <person name="Lee C.C."/>
        </authorList>
    </citation>
    <scope>NUCLEOTIDE SEQUENCE [LARGE SCALE GENOMIC DNA]</scope>
    <source>
        <strain evidence="1 2">P16-029</strain>
    </source>
</reference>
<dbReference type="AlphaFoldDB" id="A0A3E2DM04"/>
<comment type="caution">
    <text evidence="1">The sequence shown here is derived from an EMBL/GenBank/DDBJ whole genome shotgun (WGS) entry which is preliminary data.</text>
</comment>
<evidence type="ECO:0000313" key="2">
    <source>
        <dbReference type="Proteomes" id="UP000259211"/>
    </source>
</evidence>
<dbReference type="Proteomes" id="UP000259211">
    <property type="component" value="Unassembled WGS sequence"/>
</dbReference>
<dbReference type="EMBL" id="NOWI01000002">
    <property type="protein sequence ID" value="RFT46412.1"/>
    <property type="molecule type" value="Genomic_DNA"/>
</dbReference>
<gene>
    <name evidence="1" type="ORF">CHT91_02335</name>
</gene>
<organism evidence="1 2">
    <name type="scientific">Cutibacterium avidum</name>
    <dbReference type="NCBI Taxonomy" id="33010"/>
    <lineage>
        <taxon>Bacteria</taxon>
        <taxon>Bacillati</taxon>
        <taxon>Actinomycetota</taxon>
        <taxon>Actinomycetes</taxon>
        <taxon>Propionibacteriales</taxon>
        <taxon>Propionibacteriaceae</taxon>
        <taxon>Cutibacterium</taxon>
    </lineage>
</organism>
<proteinExistence type="predicted"/>
<evidence type="ECO:0000313" key="1">
    <source>
        <dbReference type="EMBL" id="RFT46412.1"/>
    </source>
</evidence>